<evidence type="ECO:0000313" key="3">
    <source>
        <dbReference type="Proteomes" id="UP001634394"/>
    </source>
</evidence>
<dbReference type="EMBL" id="JBJQND010000003">
    <property type="protein sequence ID" value="KAL3882413.1"/>
    <property type="molecule type" value="Genomic_DNA"/>
</dbReference>
<protein>
    <submittedName>
        <fullName evidence="2">Uncharacterized protein</fullName>
    </submittedName>
</protein>
<comment type="caution">
    <text evidence="2">The sequence shown here is derived from an EMBL/GenBank/DDBJ whole genome shotgun (WGS) entry which is preliminary data.</text>
</comment>
<keyword evidence="1" id="KW-0732">Signal</keyword>
<dbReference type="AlphaFoldDB" id="A0ABD3XBN5"/>
<evidence type="ECO:0000256" key="1">
    <source>
        <dbReference type="SAM" id="SignalP"/>
    </source>
</evidence>
<keyword evidence="3" id="KW-1185">Reference proteome</keyword>
<gene>
    <name evidence="2" type="ORF">ACJMK2_028756</name>
</gene>
<feature type="signal peptide" evidence="1">
    <location>
        <begin position="1"/>
        <end position="22"/>
    </location>
</feature>
<reference evidence="2 3" key="1">
    <citation type="submission" date="2024-11" db="EMBL/GenBank/DDBJ databases">
        <title>Chromosome-level genome assembly of the freshwater bivalve Anodonta woodiana.</title>
        <authorList>
            <person name="Chen X."/>
        </authorList>
    </citation>
    <scope>NUCLEOTIDE SEQUENCE [LARGE SCALE GENOMIC DNA]</scope>
    <source>
        <strain evidence="2">MN2024</strain>
        <tissue evidence="2">Gills</tissue>
    </source>
</reference>
<dbReference type="Proteomes" id="UP001634394">
    <property type="component" value="Unassembled WGS sequence"/>
</dbReference>
<sequence length="51" mass="5398">MKEHYLFLLSFSIAYRCSSASACPAGHGSGCPPPPLANVTCVDGHCRCVRS</sequence>
<name>A0ABD3XBN5_SINWO</name>
<accession>A0ABD3XBN5</accession>
<organism evidence="2 3">
    <name type="scientific">Sinanodonta woodiana</name>
    <name type="common">Chinese pond mussel</name>
    <name type="synonym">Anodonta woodiana</name>
    <dbReference type="NCBI Taxonomy" id="1069815"/>
    <lineage>
        <taxon>Eukaryota</taxon>
        <taxon>Metazoa</taxon>
        <taxon>Spiralia</taxon>
        <taxon>Lophotrochozoa</taxon>
        <taxon>Mollusca</taxon>
        <taxon>Bivalvia</taxon>
        <taxon>Autobranchia</taxon>
        <taxon>Heteroconchia</taxon>
        <taxon>Palaeoheterodonta</taxon>
        <taxon>Unionida</taxon>
        <taxon>Unionoidea</taxon>
        <taxon>Unionidae</taxon>
        <taxon>Unioninae</taxon>
        <taxon>Sinanodonta</taxon>
    </lineage>
</organism>
<feature type="chain" id="PRO_5044846614" evidence="1">
    <location>
        <begin position="23"/>
        <end position="51"/>
    </location>
</feature>
<evidence type="ECO:0000313" key="2">
    <source>
        <dbReference type="EMBL" id="KAL3882413.1"/>
    </source>
</evidence>
<proteinExistence type="predicted"/>